<dbReference type="EMBL" id="FNAS01000001">
    <property type="protein sequence ID" value="SDD90596.1"/>
    <property type="molecule type" value="Genomic_DNA"/>
</dbReference>
<dbReference type="OrthoDB" id="1172326at2"/>
<dbReference type="SUPFAM" id="SSF52540">
    <property type="entry name" value="P-loop containing nucleoside triphosphate hydrolases"/>
    <property type="match status" value="1"/>
</dbReference>
<dbReference type="Gene3D" id="1.10.8.60">
    <property type="match status" value="1"/>
</dbReference>
<dbReference type="Proteomes" id="UP000198517">
    <property type="component" value="Unassembled WGS sequence"/>
</dbReference>
<evidence type="ECO:0000256" key="2">
    <source>
        <dbReference type="ARBA" id="ARBA00022695"/>
    </source>
</evidence>
<keyword evidence="4" id="KW-0239">DNA-directed DNA polymerase</keyword>
<dbReference type="InterPro" id="IPR005790">
    <property type="entry name" value="DNA_polIII_delta"/>
</dbReference>
<dbReference type="STRING" id="1071918.SAMN05421544_101186"/>
<evidence type="ECO:0000313" key="6">
    <source>
        <dbReference type="EMBL" id="SDD90596.1"/>
    </source>
</evidence>
<dbReference type="GO" id="GO:0003677">
    <property type="term" value="F:DNA binding"/>
    <property type="evidence" value="ECO:0007669"/>
    <property type="project" value="InterPro"/>
</dbReference>
<evidence type="ECO:0000256" key="1">
    <source>
        <dbReference type="ARBA" id="ARBA00022679"/>
    </source>
</evidence>
<protein>
    <submittedName>
        <fullName evidence="6">DNA polymerase III, delta subunit</fullName>
    </submittedName>
</protein>
<dbReference type="NCBIfam" id="TIGR01128">
    <property type="entry name" value="holA"/>
    <property type="match status" value="1"/>
</dbReference>
<reference evidence="6 7" key="1">
    <citation type="submission" date="2016-10" db="EMBL/GenBank/DDBJ databases">
        <authorList>
            <person name="de Groot N.N."/>
        </authorList>
    </citation>
    <scope>NUCLEOTIDE SEQUENCE [LARGE SCALE GENOMIC DNA]</scope>
    <source>
        <strain evidence="6 7">DSM 24015</strain>
    </source>
</reference>
<dbReference type="PANTHER" id="PTHR34388:SF1">
    <property type="entry name" value="DNA POLYMERASE III SUBUNIT DELTA"/>
    <property type="match status" value="1"/>
</dbReference>
<dbReference type="InterPro" id="IPR027417">
    <property type="entry name" value="P-loop_NTPase"/>
</dbReference>
<dbReference type="GO" id="GO:0009360">
    <property type="term" value="C:DNA polymerase III complex"/>
    <property type="evidence" value="ECO:0007669"/>
    <property type="project" value="InterPro"/>
</dbReference>
<evidence type="ECO:0000313" key="7">
    <source>
        <dbReference type="Proteomes" id="UP000198517"/>
    </source>
</evidence>
<name>A0A1G6YM25_9FLAO</name>
<dbReference type="GO" id="GO:0003887">
    <property type="term" value="F:DNA-directed DNA polymerase activity"/>
    <property type="evidence" value="ECO:0007669"/>
    <property type="project" value="UniProtKB-KW"/>
</dbReference>
<dbReference type="AlphaFoldDB" id="A0A1G6YM25"/>
<sequence>MKELKSILKSIKNKEFQPIYFFYGNEPYFIDLAVKHFETDALDETEKAFDQKVFYGKDISLEEVIAVARQYPMIAQKQLVIYKEAQMSTLKPSDKKAVEAYVNNPSDTTILVIAYKDESDGGRKKEGGKTLSKLFGKHKMLYESSKVKEWQLAAHIQGEIAQMNLESDPDIPQLLADYMGDNLSRIANELEKLRLVMKPGDKITKDIVEKHIGISKLYNHFELQRAIAARNYEKAMRIAFYMAKDPKSNFSLTIGTLYSFFSKLTICCSMKGSSDSEIMSAIKMSPNQSYFYKEYKEAATKYSLKDCTRIISILREMDMKNKGMGGTLNEEDIYKELTYKILNIDKIKVKVL</sequence>
<evidence type="ECO:0000256" key="4">
    <source>
        <dbReference type="ARBA" id="ARBA00022932"/>
    </source>
</evidence>
<dbReference type="Pfam" id="PF06144">
    <property type="entry name" value="DNA_pol3_delta"/>
    <property type="match status" value="1"/>
</dbReference>
<dbReference type="Gene3D" id="1.20.272.10">
    <property type="match status" value="1"/>
</dbReference>
<keyword evidence="7" id="KW-1185">Reference proteome</keyword>
<dbReference type="InterPro" id="IPR010372">
    <property type="entry name" value="DNA_pol3_delta_N"/>
</dbReference>
<keyword evidence="3" id="KW-0235">DNA replication</keyword>
<keyword evidence="2" id="KW-0548">Nucleotidyltransferase</keyword>
<evidence type="ECO:0000256" key="3">
    <source>
        <dbReference type="ARBA" id="ARBA00022705"/>
    </source>
</evidence>
<dbReference type="RefSeq" id="WP_092735628.1">
    <property type="nucleotide sequence ID" value="NZ_FNAS01000001.1"/>
</dbReference>
<gene>
    <name evidence="6" type="ORF">SAMN05421544_101186</name>
</gene>
<evidence type="ECO:0000259" key="5">
    <source>
        <dbReference type="Pfam" id="PF06144"/>
    </source>
</evidence>
<dbReference type="Gene3D" id="3.40.50.300">
    <property type="entry name" value="P-loop containing nucleotide triphosphate hydrolases"/>
    <property type="match status" value="1"/>
</dbReference>
<dbReference type="PANTHER" id="PTHR34388">
    <property type="entry name" value="DNA POLYMERASE III SUBUNIT DELTA"/>
    <property type="match status" value="1"/>
</dbReference>
<keyword evidence="1" id="KW-0808">Transferase</keyword>
<dbReference type="GO" id="GO:0006261">
    <property type="term" value="P:DNA-templated DNA replication"/>
    <property type="evidence" value="ECO:0007669"/>
    <property type="project" value="TreeGrafter"/>
</dbReference>
<organism evidence="6 7">
    <name type="scientific">Riemerella columbipharyngis</name>
    <dbReference type="NCBI Taxonomy" id="1071918"/>
    <lineage>
        <taxon>Bacteria</taxon>
        <taxon>Pseudomonadati</taxon>
        <taxon>Bacteroidota</taxon>
        <taxon>Flavobacteriia</taxon>
        <taxon>Flavobacteriales</taxon>
        <taxon>Weeksellaceae</taxon>
        <taxon>Riemerella</taxon>
    </lineage>
</organism>
<feature type="domain" description="DNA polymerase III delta N-terminal" evidence="5">
    <location>
        <begin position="20"/>
        <end position="139"/>
    </location>
</feature>
<accession>A0A1G6YM25</accession>
<proteinExistence type="predicted"/>